<organism evidence="1 2">
    <name type="scientific">Cirrhinus molitorella</name>
    <name type="common">mud carp</name>
    <dbReference type="NCBI Taxonomy" id="172907"/>
    <lineage>
        <taxon>Eukaryota</taxon>
        <taxon>Metazoa</taxon>
        <taxon>Chordata</taxon>
        <taxon>Craniata</taxon>
        <taxon>Vertebrata</taxon>
        <taxon>Euteleostomi</taxon>
        <taxon>Actinopterygii</taxon>
        <taxon>Neopterygii</taxon>
        <taxon>Teleostei</taxon>
        <taxon>Ostariophysi</taxon>
        <taxon>Cypriniformes</taxon>
        <taxon>Cyprinidae</taxon>
        <taxon>Labeoninae</taxon>
        <taxon>Labeonini</taxon>
        <taxon>Cirrhinus</taxon>
    </lineage>
</organism>
<proteinExistence type="predicted"/>
<sequence>MDVGACDVVLVPTVCHLWRSHAKVEPSLLALLVHRQGRPRQMGQNRDLTLSWDVASLPNGASIFSQWRSWCEAVGWC</sequence>
<evidence type="ECO:0000313" key="2">
    <source>
        <dbReference type="Proteomes" id="UP001558613"/>
    </source>
</evidence>
<comment type="caution">
    <text evidence="1">The sequence shown here is derived from an EMBL/GenBank/DDBJ whole genome shotgun (WGS) entry which is preliminary data.</text>
</comment>
<evidence type="ECO:0000313" key="1">
    <source>
        <dbReference type="EMBL" id="KAL1260503.1"/>
    </source>
</evidence>
<keyword evidence="2" id="KW-1185">Reference proteome</keyword>
<gene>
    <name evidence="1" type="ORF">QQF64_008330</name>
</gene>
<name>A0ABR3M5U6_9TELE</name>
<reference evidence="1 2" key="1">
    <citation type="submission" date="2023-09" db="EMBL/GenBank/DDBJ databases">
        <authorList>
            <person name="Wang M."/>
        </authorList>
    </citation>
    <scope>NUCLEOTIDE SEQUENCE [LARGE SCALE GENOMIC DNA]</scope>
    <source>
        <strain evidence="1">GT-2023</strain>
        <tissue evidence="1">Liver</tissue>
    </source>
</reference>
<dbReference type="Proteomes" id="UP001558613">
    <property type="component" value="Unassembled WGS sequence"/>
</dbReference>
<dbReference type="EMBL" id="JAYMGO010000015">
    <property type="protein sequence ID" value="KAL1260503.1"/>
    <property type="molecule type" value="Genomic_DNA"/>
</dbReference>
<protein>
    <submittedName>
        <fullName evidence="1">Uncharacterized protein</fullName>
    </submittedName>
</protein>
<accession>A0ABR3M5U6</accession>